<dbReference type="SUPFAM" id="SSF141868">
    <property type="entry name" value="EAL domain-like"/>
    <property type="match status" value="1"/>
</dbReference>
<dbReference type="PANTHER" id="PTHR33121:SF70">
    <property type="entry name" value="SIGNALING PROTEIN YKOW"/>
    <property type="match status" value="1"/>
</dbReference>
<feature type="transmembrane region" description="Helical" evidence="1">
    <location>
        <begin position="116"/>
        <end position="135"/>
    </location>
</feature>
<feature type="domain" description="EAL" evidence="2">
    <location>
        <begin position="344"/>
        <end position="597"/>
    </location>
</feature>
<dbReference type="GO" id="GO:0071111">
    <property type="term" value="F:cyclic-guanylate-specific phosphodiesterase activity"/>
    <property type="evidence" value="ECO:0007669"/>
    <property type="project" value="InterPro"/>
</dbReference>
<dbReference type="CDD" id="cd01948">
    <property type="entry name" value="EAL"/>
    <property type="match status" value="1"/>
</dbReference>
<feature type="transmembrane region" description="Helical" evidence="1">
    <location>
        <begin position="305"/>
        <end position="324"/>
    </location>
</feature>
<keyword evidence="1" id="KW-0472">Membrane</keyword>
<evidence type="ECO:0000256" key="1">
    <source>
        <dbReference type="SAM" id="Phobius"/>
    </source>
</evidence>
<proteinExistence type="predicted"/>
<feature type="transmembrane region" description="Helical" evidence="1">
    <location>
        <begin position="245"/>
        <end position="265"/>
    </location>
</feature>
<sequence length="614" mass="65013">MWPVLLGFSRFLELLSSSGAVPPGVAAGAVIVGAGYGAWLIGGWGGPPVIRVLDDVGLAFFALGAAFCAGRAAFVLRGRDRAAWVFLATGTAGWAAGEAMWSYYDLVAGTAPFPSWADAGYLSFLVGAGLCLILLLTASPAGTQLRVLLDGLIVAAAIFGAAWVTWLETVYAAQGHDVVSVAFALVYPVVDIALITVAALMCLRAAASRRPYLALMTAGLVAIAASDTAFGYLTATDGYNDHHDIAIGWAWGFSLLAFAALAAARESSVPAGSQTTVVSRWLPYVPVPLSAVLCTPVLIAGLGPVFVAVAVIVAAVVIRQFLILGENRRLRAGAAAAAPAPVAVSPMLDELRDAIDHSGLRMLYQPQFDLHTRRIVGVEALIRWPHPCRGILGPDQFLPLVNQRVLMRALTDAVLDLALDDAVRWYAEGFRIPVGVNVFAPTISDPELGPAITAGLQRRGLPPEALIVEITEDRLPADMSGTRSALEALRDSGVRVALDDFGSGYSALGHLRDLPVDQVKLDREFIAQILTHPTSATIVRTVIGMAHALGLTPVAEGVENAEVVDRLREYGCRVAQGFYFSRPLPAAQMSELLETQRRTHAATPALLTRGHQTQ</sequence>
<feature type="transmembrane region" description="Helical" evidence="1">
    <location>
        <begin position="20"/>
        <end position="44"/>
    </location>
</feature>
<dbReference type="EMBL" id="AP022574">
    <property type="protein sequence ID" value="BBX70735.1"/>
    <property type="molecule type" value="Genomic_DNA"/>
</dbReference>
<dbReference type="InterPro" id="IPR001633">
    <property type="entry name" value="EAL_dom"/>
</dbReference>
<dbReference type="InterPro" id="IPR035919">
    <property type="entry name" value="EAL_sf"/>
</dbReference>
<evidence type="ECO:0000313" key="3">
    <source>
        <dbReference type="EMBL" id="BBX70735.1"/>
    </source>
</evidence>
<dbReference type="AlphaFoldDB" id="A0A7I7MEX5"/>
<organism evidence="3 4">
    <name type="scientific">Mycolicibacterium psychrotolerans</name>
    <dbReference type="NCBI Taxonomy" id="216929"/>
    <lineage>
        <taxon>Bacteria</taxon>
        <taxon>Bacillati</taxon>
        <taxon>Actinomycetota</taxon>
        <taxon>Actinomycetes</taxon>
        <taxon>Mycobacteriales</taxon>
        <taxon>Mycobacteriaceae</taxon>
        <taxon>Mycolicibacterium</taxon>
    </lineage>
</organism>
<feature type="transmembrane region" description="Helical" evidence="1">
    <location>
        <begin position="56"/>
        <end position="76"/>
    </location>
</feature>
<name>A0A7I7MEX5_9MYCO</name>
<dbReference type="Pfam" id="PF00563">
    <property type="entry name" value="EAL"/>
    <property type="match status" value="1"/>
</dbReference>
<dbReference type="PANTHER" id="PTHR33121">
    <property type="entry name" value="CYCLIC DI-GMP PHOSPHODIESTERASE PDEF"/>
    <property type="match status" value="1"/>
</dbReference>
<keyword evidence="4" id="KW-1185">Reference proteome</keyword>
<keyword evidence="1" id="KW-0812">Transmembrane</keyword>
<gene>
    <name evidence="3" type="ORF">MPSYJ_41960</name>
</gene>
<protein>
    <recommendedName>
        <fullName evidence="2">EAL domain-containing protein</fullName>
    </recommendedName>
</protein>
<reference evidence="3 4" key="1">
    <citation type="journal article" date="2019" name="Emerg. Microbes Infect.">
        <title>Comprehensive subspecies identification of 175 nontuberculous mycobacteria species based on 7547 genomic profiles.</title>
        <authorList>
            <person name="Matsumoto Y."/>
            <person name="Kinjo T."/>
            <person name="Motooka D."/>
            <person name="Nabeya D."/>
            <person name="Jung N."/>
            <person name="Uechi K."/>
            <person name="Horii T."/>
            <person name="Iida T."/>
            <person name="Fujita J."/>
            <person name="Nakamura S."/>
        </authorList>
    </citation>
    <scope>NUCLEOTIDE SEQUENCE [LARGE SCALE GENOMIC DNA]</scope>
    <source>
        <strain evidence="3 4">JCM 13323</strain>
    </source>
</reference>
<feature type="transmembrane region" description="Helical" evidence="1">
    <location>
        <begin position="277"/>
        <end position="299"/>
    </location>
</feature>
<dbReference type="SMART" id="SM00052">
    <property type="entry name" value="EAL"/>
    <property type="match status" value="1"/>
</dbReference>
<dbReference type="Gene3D" id="3.20.20.450">
    <property type="entry name" value="EAL domain"/>
    <property type="match status" value="1"/>
</dbReference>
<dbReference type="KEGG" id="mpsc:MPSYJ_41960"/>
<dbReference type="Proteomes" id="UP000466514">
    <property type="component" value="Chromosome"/>
</dbReference>
<feature type="transmembrane region" description="Helical" evidence="1">
    <location>
        <begin position="212"/>
        <end position="233"/>
    </location>
</feature>
<dbReference type="InterPro" id="IPR050706">
    <property type="entry name" value="Cyclic-di-GMP_PDE-like"/>
</dbReference>
<feature type="transmembrane region" description="Helical" evidence="1">
    <location>
        <begin position="147"/>
        <end position="166"/>
    </location>
</feature>
<accession>A0A7I7MEX5</accession>
<keyword evidence="1" id="KW-1133">Transmembrane helix</keyword>
<evidence type="ECO:0000313" key="4">
    <source>
        <dbReference type="Proteomes" id="UP000466514"/>
    </source>
</evidence>
<feature type="transmembrane region" description="Helical" evidence="1">
    <location>
        <begin position="83"/>
        <end position="104"/>
    </location>
</feature>
<feature type="transmembrane region" description="Helical" evidence="1">
    <location>
        <begin position="178"/>
        <end position="200"/>
    </location>
</feature>
<evidence type="ECO:0000259" key="2">
    <source>
        <dbReference type="PROSITE" id="PS50883"/>
    </source>
</evidence>
<dbReference type="PROSITE" id="PS50883">
    <property type="entry name" value="EAL"/>
    <property type="match status" value="1"/>
</dbReference>